<dbReference type="PROSITE" id="PS51257">
    <property type="entry name" value="PROKAR_LIPOPROTEIN"/>
    <property type="match status" value="1"/>
</dbReference>
<dbReference type="AlphaFoldDB" id="A0A2W1NE36"/>
<protein>
    <recommendedName>
        <fullName evidence="3">DUF3823 domain-containing protein</fullName>
    </recommendedName>
</protein>
<evidence type="ECO:0000313" key="1">
    <source>
        <dbReference type="EMBL" id="PZE17685.1"/>
    </source>
</evidence>
<dbReference type="EMBL" id="QKSB01000003">
    <property type="protein sequence ID" value="PZE17685.1"/>
    <property type="molecule type" value="Genomic_DNA"/>
</dbReference>
<name>A0A2W1NE36_9FLAO</name>
<proteinExistence type="predicted"/>
<organism evidence="1 2">
    <name type="scientific">Putridiphycobacter roseus</name>
    <dbReference type="NCBI Taxonomy" id="2219161"/>
    <lineage>
        <taxon>Bacteria</taxon>
        <taxon>Pseudomonadati</taxon>
        <taxon>Bacteroidota</taxon>
        <taxon>Flavobacteriia</taxon>
        <taxon>Flavobacteriales</taxon>
        <taxon>Crocinitomicaceae</taxon>
        <taxon>Putridiphycobacter</taxon>
    </lineage>
</organism>
<keyword evidence="2" id="KW-1185">Reference proteome</keyword>
<comment type="caution">
    <text evidence="1">The sequence shown here is derived from an EMBL/GenBank/DDBJ whole genome shotgun (WGS) entry which is preliminary data.</text>
</comment>
<dbReference type="RefSeq" id="WP_111062645.1">
    <property type="nucleotide sequence ID" value="NZ_JBHUCU010000027.1"/>
</dbReference>
<evidence type="ECO:0008006" key="3">
    <source>
        <dbReference type="Google" id="ProtNLM"/>
    </source>
</evidence>
<sequence length="230" mass="25982">MIKVIGTCLLLLFTFGCIKKKNFIETNVCSDICYEVVGQVLNDSSKLPLENATAELLLEHNWKNPYASFVETDSLGGYKHFVEDSLISKGFSKGRLVVSKSFYLRSEVEYNLDNFALGKVLLPKVHLLPASLVKTRITINNDEVSRIRLLIKTYDSTYVEYMNTTPNSKPLVFSPEFSVPSNKSLSFSVEYSKTSAANLVAQPWVMLDSFPKDINLYHKQKVSFLNISID</sequence>
<dbReference type="Proteomes" id="UP000249248">
    <property type="component" value="Unassembled WGS sequence"/>
</dbReference>
<gene>
    <name evidence="1" type="ORF">DNU06_07600</name>
</gene>
<evidence type="ECO:0000313" key="2">
    <source>
        <dbReference type="Proteomes" id="UP000249248"/>
    </source>
</evidence>
<accession>A0A2W1NE36</accession>
<reference evidence="1 2" key="1">
    <citation type="submission" date="2018-06" db="EMBL/GenBank/DDBJ databases">
        <title>The draft genome sequence of Crocinitomix sp. SM1701.</title>
        <authorList>
            <person name="Zhang X."/>
        </authorList>
    </citation>
    <scope>NUCLEOTIDE SEQUENCE [LARGE SCALE GENOMIC DNA]</scope>
    <source>
        <strain evidence="1 2">SM1701</strain>
    </source>
</reference>